<protein>
    <recommendedName>
        <fullName evidence="2">Reverse transcriptase Ty1/copia-type domain-containing protein</fullName>
    </recommendedName>
</protein>
<dbReference type="EMBL" id="JAMWBK010000003">
    <property type="protein sequence ID" value="KAJ8906285.1"/>
    <property type="molecule type" value="Genomic_DNA"/>
</dbReference>
<dbReference type="AlphaFoldDB" id="A0AAV8UUP7"/>
<feature type="region of interest" description="Disordered" evidence="1">
    <location>
        <begin position="1"/>
        <end position="26"/>
    </location>
</feature>
<dbReference type="Pfam" id="PF07727">
    <property type="entry name" value="RVT_2"/>
    <property type="match status" value="1"/>
</dbReference>
<organism evidence="3 4">
    <name type="scientific">Rhodosorus marinus</name>
    <dbReference type="NCBI Taxonomy" id="101924"/>
    <lineage>
        <taxon>Eukaryota</taxon>
        <taxon>Rhodophyta</taxon>
        <taxon>Stylonematophyceae</taxon>
        <taxon>Stylonematales</taxon>
        <taxon>Stylonemataceae</taxon>
        <taxon>Rhodosorus</taxon>
    </lineage>
</organism>
<sequence length="212" mass="24359">MISEERQLTPRLAEVKSPEVRTSTRTTRRPNWFTVSQLEALRAEAVDPDTYLEAVNGVDGREWRDSVDKELEVLKRSGTWQFSEVPEGRRPLATKWVFTTKKDAWGKPTKRKARLVAKGFLQRPGVDYMELYAPVVRCSSLRLLLSVVVQSKLHLRQFDIEAAYLHGKLEEELYLQLPEGVSPPGKMRRTALRLIKAIYGLKQAGRVWNQTP</sequence>
<proteinExistence type="predicted"/>
<comment type="caution">
    <text evidence="3">The sequence shown here is derived from an EMBL/GenBank/DDBJ whole genome shotgun (WGS) entry which is preliminary data.</text>
</comment>
<evidence type="ECO:0000313" key="3">
    <source>
        <dbReference type="EMBL" id="KAJ8906285.1"/>
    </source>
</evidence>
<dbReference type="Proteomes" id="UP001157974">
    <property type="component" value="Unassembled WGS sequence"/>
</dbReference>
<evidence type="ECO:0000313" key="4">
    <source>
        <dbReference type="Proteomes" id="UP001157974"/>
    </source>
</evidence>
<name>A0AAV8UUP7_9RHOD</name>
<dbReference type="InterPro" id="IPR013103">
    <property type="entry name" value="RVT_2"/>
</dbReference>
<evidence type="ECO:0000259" key="2">
    <source>
        <dbReference type="Pfam" id="PF07727"/>
    </source>
</evidence>
<reference evidence="3 4" key="1">
    <citation type="journal article" date="2023" name="Nat. Commun.">
        <title>Origin of minicircular mitochondrial genomes in red algae.</title>
        <authorList>
            <person name="Lee Y."/>
            <person name="Cho C.H."/>
            <person name="Lee Y.M."/>
            <person name="Park S.I."/>
            <person name="Yang J.H."/>
            <person name="West J.A."/>
            <person name="Bhattacharya D."/>
            <person name="Yoon H.S."/>
        </authorList>
    </citation>
    <scope>NUCLEOTIDE SEQUENCE [LARGE SCALE GENOMIC DNA]</scope>
    <source>
        <strain evidence="3 4">CCMP1338</strain>
        <tissue evidence="3">Whole cell</tissue>
    </source>
</reference>
<gene>
    <name evidence="3" type="ORF">NDN08_002778</name>
</gene>
<feature type="compositionally biased region" description="Basic and acidic residues" evidence="1">
    <location>
        <begin position="1"/>
        <end position="19"/>
    </location>
</feature>
<accession>A0AAV8UUP7</accession>
<keyword evidence="4" id="KW-1185">Reference proteome</keyword>
<feature type="domain" description="Reverse transcriptase Ty1/copia-type" evidence="2">
    <location>
        <begin position="79"/>
        <end position="211"/>
    </location>
</feature>
<evidence type="ECO:0000256" key="1">
    <source>
        <dbReference type="SAM" id="MobiDB-lite"/>
    </source>
</evidence>